<dbReference type="Pfam" id="PF12740">
    <property type="entry name" value="PETase"/>
    <property type="match status" value="1"/>
</dbReference>
<dbReference type="InterPro" id="IPR041127">
    <property type="entry name" value="PET_hydrolase/cutinase-like"/>
</dbReference>
<accession>A0ABX0H1R2</accession>
<dbReference type="PANTHER" id="PTHR33428">
    <property type="entry name" value="CHLOROPHYLLASE-2, CHLOROPLASTIC"/>
    <property type="match status" value="1"/>
</dbReference>
<keyword evidence="3" id="KW-1185">Reference proteome</keyword>
<dbReference type="InterPro" id="IPR029058">
    <property type="entry name" value="AB_hydrolase_fold"/>
</dbReference>
<sequence length="830" mass="86900">MQWTSRARKRAASGALAVGLGVAGVVALPTTFATSVNAAPTLPSDGKWDVTATPTGYKVTLTLDSEVPVRDALTELAVDGRVIGEAKQSLDGKTLTVETTDKSVADATSVQLAFSGSIPSVESAASSAKLKSLRVAPEAESSAIAAAATIGDDPATPGAYTVKRADYSLGESVWKLPGLFPAASPVEDKAAVYLPDGAAGARPLVVFLHGRHSACYNPTTRTTNNAVWPCPTTHPVPIDSYKGYDQTAEALASHGYVVVSISANGINSQDANYTDDAGTAARGQLVMNHLDQLARWNDGKGDKTQRAVFAGKIDFNNVGLMGHSRGGEGVVEAALQNSELHKPYNIKAVLPLAPIDFARETLPDVPMAIILPYCDGDVSNQQGQHYYDDSRYANDDNVLRSSLMVMGANHNFFNTEWTPETSVSPSSDDWSASAAGNDAVCGQNNPASTRITPALQRSVGTAYMAGFFRLVMGGEAQFLPLFDGTNGTVASTSGATVYTQAQQPGSLRMDVATLEAPAKNVLISGFATSDYCTNHVNYVTQSTDLSPCYSLSSVTYPGRAPHWTPASYAPFVPHSPVLKTTWTTTGTTPPNAAVRVTLPSGKTDVSGFDALTFRAARDEVSTGDVDLNVTLTDGAGKTQSMTVSSVSPALTAFPGSTNTTLGVQRLPKTWMRTVRMPLAGFNSVNLKDIRQVRFSPATTTGGAFLSDVTFDTPGVGAGGPSELPHASIADATVSEGNAPGYVTMRISLDDKLAAPASLWVATNISSTQIEPQAIPVYLPEGARSATVEIPLLGNTTRGTAASSSIRVVLTDGQGVLFGDQFAALTILEDD</sequence>
<dbReference type="PANTHER" id="PTHR33428:SF14">
    <property type="entry name" value="CARBOXYLESTERASE TYPE B DOMAIN-CONTAINING PROTEIN"/>
    <property type="match status" value="1"/>
</dbReference>
<comment type="caution">
    <text evidence="2">The sequence shown here is derived from an EMBL/GenBank/DDBJ whole genome shotgun (WGS) entry which is preliminary data.</text>
</comment>
<reference evidence="2 3" key="1">
    <citation type="submission" date="2020-03" db="EMBL/GenBank/DDBJ databases">
        <title>Two novel Motilibacter sp.</title>
        <authorList>
            <person name="Liu S."/>
        </authorList>
    </citation>
    <scope>NUCLEOTIDE SEQUENCE [LARGE SCALE GENOMIC DNA]</scope>
    <source>
        <strain evidence="2 3">E257</strain>
    </source>
</reference>
<dbReference type="SUPFAM" id="SSF141072">
    <property type="entry name" value="CalX-like"/>
    <property type="match status" value="1"/>
</dbReference>
<evidence type="ECO:0000259" key="1">
    <source>
        <dbReference type="Pfam" id="PF12740"/>
    </source>
</evidence>
<gene>
    <name evidence="2" type="ORF">G9H71_16480</name>
</gene>
<dbReference type="SUPFAM" id="SSF53474">
    <property type="entry name" value="alpha/beta-Hydrolases"/>
    <property type="match status" value="1"/>
</dbReference>
<dbReference type="Proteomes" id="UP000800981">
    <property type="component" value="Unassembled WGS sequence"/>
</dbReference>
<dbReference type="Gene3D" id="3.40.50.1820">
    <property type="entry name" value="alpha/beta hydrolase"/>
    <property type="match status" value="1"/>
</dbReference>
<dbReference type="InterPro" id="IPR038081">
    <property type="entry name" value="CalX-like_sf"/>
</dbReference>
<feature type="domain" description="PET hydrolase/cutinase-like" evidence="1">
    <location>
        <begin position="249"/>
        <end position="414"/>
    </location>
</feature>
<organism evidence="2 3">
    <name type="scientific">Motilibacter deserti</name>
    <dbReference type="NCBI Taxonomy" id="2714956"/>
    <lineage>
        <taxon>Bacteria</taxon>
        <taxon>Bacillati</taxon>
        <taxon>Actinomycetota</taxon>
        <taxon>Actinomycetes</taxon>
        <taxon>Motilibacterales</taxon>
        <taxon>Motilibacteraceae</taxon>
        <taxon>Motilibacter</taxon>
    </lineage>
</organism>
<dbReference type="RefSeq" id="WP_166283721.1">
    <property type="nucleotide sequence ID" value="NZ_JAANNP010000027.1"/>
</dbReference>
<name>A0ABX0H1R2_9ACTN</name>
<evidence type="ECO:0000313" key="2">
    <source>
        <dbReference type="EMBL" id="NHC15378.1"/>
    </source>
</evidence>
<dbReference type="EMBL" id="JAANNP010000027">
    <property type="protein sequence ID" value="NHC15378.1"/>
    <property type="molecule type" value="Genomic_DNA"/>
</dbReference>
<protein>
    <recommendedName>
        <fullName evidence="1">PET hydrolase/cutinase-like domain-containing protein</fullName>
    </recommendedName>
</protein>
<evidence type="ECO:0000313" key="3">
    <source>
        <dbReference type="Proteomes" id="UP000800981"/>
    </source>
</evidence>
<proteinExistence type="predicted"/>